<accession>A0ABW2U7D0</accession>
<evidence type="ECO:0000313" key="3">
    <source>
        <dbReference type="Proteomes" id="UP001596513"/>
    </source>
</evidence>
<dbReference type="EMBL" id="JBHTEK010000001">
    <property type="protein sequence ID" value="MFC7669407.1"/>
    <property type="molecule type" value="Genomic_DNA"/>
</dbReference>
<feature type="chain" id="PRO_5046832857" description="T9SS C-terminal target domain-containing protein" evidence="1">
    <location>
        <begin position="24"/>
        <end position="152"/>
    </location>
</feature>
<dbReference type="Proteomes" id="UP001596513">
    <property type="component" value="Unassembled WGS sequence"/>
</dbReference>
<protein>
    <recommendedName>
        <fullName evidence="4">T9SS C-terminal target domain-containing protein</fullName>
    </recommendedName>
</protein>
<keyword evidence="3" id="KW-1185">Reference proteome</keyword>
<comment type="caution">
    <text evidence="2">The sequence shown here is derived from an EMBL/GenBank/DDBJ whole genome shotgun (WGS) entry which is preliminary data.</text>
</comment>
<evidence type="ECO:0008006" key="4">
    <source>
        <dbReference type="Google" id="ProtNLM"/>
    </source>
</evidence>
<keyword evidence="1" id="KW-0732">Signal</keyword>
<evidence type="ECO:0000313" key="2">
    <source>
        <dbReference type="EMBL" id="MFC7669407.1"/>
    </source>
</evidence>
<dbReference type="RefSeq" id="WP_380204912.1">
    <property type="nucleotide sequence ID" value="NZ_JBHTEK010000001.1"/>
</dbReference>
<sequence>MRPGRLAAALLLGGLGLASATQAQTLYNGSGAILAVADTVLYVRGDAAGKAFENNGTFNQGATATARPRLFLDEGDLLNTGAWEQGIGTVVFNGASGTPRNLTLNGATLHHLRIDNPAANAKAGGSARLRWAGRRRSTNGQWPFAHQYFSHH</sequence>
<feature type="signal peptide" evidence="1">
    <location>
        <begin position="1"/>
        <end position="23"/>
    </location>
</feature>
<gene>
    <name evidence="2" type="ORF">ACFQT0_20110</name>
</gene>
<name>A0ABW2U7D0_9BACT</name>
<reference evidence="3" key="1">
    <citation type="journal article" date="2019" name="Int. J. Syst. Evol. Microbiol.">
        <title>The Global Catalogue of Microorganisms (GCM) 10K type strain sequencing project: providing services to taxonomists for standard genome sequencing and annotation.</title>
        <authorList>
            <consortium name="The Broad Institute Genomics Platform"/>
            <consortium name="The Broad Institute Genome Sequencing Center for Infectious Disease"/>
            <person name="Wu L."/>
            <person name="Ma J."/>
        </authorList>
    </citation>
    <scope>NUCLEOTIDE SEQUENCE [LARGE SCALE GENOMIC DNA]</scope>
    <source>
        <strain evidence="3">JCM 19635</strain>
    </source>
</reference>
<evidence type="ECO:0000256" key="1">
    <source>
        <dbReference type="SAM" id="SignalP"/>
    </source>
</evidence>
<organism evidence="2 3">
    <name type="scientific">Hymenobacter humi</name>
    <dbReference type="NCBI Taxonomy" id="1411620"/>
    <lineage>
        <taxon>Bacteria</taxon>
        <taxon>Pseudomonadati</taxon>
        <taxon>Bacteroidota</taxon>
        <taxon>Cytophagia</taxon>
        <taxon>Cytophagales</taxon>
        <taxon>Hymenobacteraceae</taxon>
        <taxon>Hymenobacter</taxon>
    </lineage>
</organism>
<proteinExistence type="predicted"/>